<feature type="transmembrane region" description="Helical" evidence="2">
    <location>
        <begin position="20"/>
        <end position="38"/>
    </location>
</feature>
<accession>A0A846YF26</accession>
<keyword evidence="4" id="KW-1185">Reference proteome</keyword>
<keyword evidence="2" id="KW-0812">Transmembrane</keyword>
<evidence type="ECO:0000256" key="2">
    <source>
        <dbReference type="SAM" id="Phobius"/>
    </source>
</evidence>
<evidence type="ECO:0000313" key="4">
    <source>
        <dbReference type="Proteomes" id="UP000570678"/>
    </source>
</evidence>
<dbReference type="Proteomes" id="UP000570678">
    <property type="component" value="Unassembled WGS sequence"/>
</dbReference>
<comment type="caution">
    <text evidence="3">The sequence shown here is derived from an EMBL/GenBank/DDBJ whole genome shotgun (WGS) entry which is preliminary data.</text>
</comment>
<protein>
    <submittedName>
        <fullName evidence="3">DUF4231 domain-containing protein</fullName>
    </submittedName>
</protein>
<evidence type="ECO:0000313" key="3">
    <source>
        <dbReference type="EMBL" id="NKY58216.1"/>
    </source>
</evidence>
<name>A0A846YF26_9NOCA</name>
<dbReference type="EMBL" id="JAAXOT010000009">
    <property type="protein sequence ID" value="NKY58216.1"/>
    <property type="molecule type" value="Genomic_DNA"/>
</dbReference>
<organism evidence="3 4">
    <name type="scientific">Nocardia flavorosea</name>
    <dbReference type="NCBI Taxonomy" id="53429"/>
    <lineage>
        <taxon>Bacteria</taxon>
        <taxon>Bacillati</taxon>
        <taxon>Actinomycetota</taxon>
        <taxon>Actinomycetes</taxon>
        <taxon>Mycobacteriales</taxon>
        <taxon>Nocardiaceae</taxon>
        <taxon>Nocardia</taxon>
    </lineage>
</organism>
<keyword evidence="2" id="KW-0472">Membrane</keyword>
<evidence type="ECO:0000256" key="1">
    <source>
        <dbReference type="SAM" id="MobiDB-lite"/>
    </source>
</evidence>
<dbReference type="AlphaFoldDB" id="A0A846YF26"/>
<sequence length="138" mass="15530">MDVNYYREESNKYRRVNSALQAVLIIGSLGAAAASGASGDIPSLRWVVLAITFGVGVASGFMGYFKYKERSFYLQQTADAIEYEIEAVEIGVGRYKHIQDHREALEEFAAEVHRLRSEQKKREQNLEQPPDISNANSQ</sequence>
<proteinExistence type="predicted"/>
<reference evidence="3 4" key="1">
    <citation type="submission" date="2020-04" db="EMBL/GenBank/DDBJ databases">
        <title>MicrobeNet Type strains.</title>
        <authorList>
            <person name="Nicholson A.C."/>
        </authorList>
    </citation>
    <scope>NUCLEOTIDE SEQUENCE [LARGE SCALE GENOMIC DNA]</scope>
    <source>
        <strain evidence="3 4">JCM 3332</strain>
    </source>
</reference>
<dbReference type="NCBIfam" id="NF033634">
    <property type="entry name" value="SLATT_1"/>
    <property type="match status" value="1"/>
</dbReference>
<feature type="transmembrane region" description="Helical" evidence="2">
    <location>
        <begin position="44"/>
        <end position="65"/>
    </location>
</feature>
<feature type="region of interest" description="Disordered" evidence="1">
    <location>
        <begin position="117"/>
        <end position="138"/>
    </location>
</feature>
<gene>
    <name evidence="3" type="ORF">HGA15_19125</name>
</gene>
<keyword evidence="2" id="KW-1133">Transmembrane helix</keyword>